<evidence type="ECO:0000256" key="1">
    <source>
        <dbReference type="SAM" id="MobiDB-lite"/>
    </source>
</evidence>
<feature type="region of interest" description="Disordered" evidence="1">
    <location>
        <begin position="107"/>
        <end position="222"/>
    </location>
</feature>
<feature type="signal peptide" evidence="2">
    <location>
        <begin position="1"/>
        <end position="19"/>
    </location>
</feature>
<evidence type="ECO:0000313" key="4">
    <source>
        <dbReference type="Proteomes" id="UP001479436"/>
    </source>
</evidence>
<keyword evidence="4" id="KW-1185">Reference proteome</keyword>
<feature type="compositionally biased region" description="Basic and acidic residues" evidence="1">
    <location>
        <begin position="151"/>
        <end position="166"/>
    </location>
</feature>
<dbReference type="EMBL" id="JASJQH010002155">
    <property type="protein sequence ID" value="KAK9760417.1"/>
    <property type="molecule type" value="Genomic_DNA"/>
</dbReference>
<feature type="chain" id="PRO_5046971904" description="Extracellular membrane protein CFEM domain-containing protein" evidence="2">
    <location>
        <begin position="20"/>
        <end position="222"/>
    </location>
</feature>
<keyword evidence="2" id="KW-0732">Signal</keyword>
<comment type="caution">
    <text evidence="3">The sequence shown here is derived from an EMBL/GenBank/DDBJ whole genome shotgun (WGS) entry which is preliminary data.</text>
</comment>
<name>A0ABR2WFW4_9FUNG</name>
<dbReference type="Proteomes" id="UP001479436">
    <property type="component" value="Unassembled WGS sequence"/>
</dbReference>
<accession>A0ABR2WFW4</accession>
<proteinExistence type="predicted"/>
<protein>
    <recommendedName>
        <fullName evidence="5">Extracellular membrane protein CFEM domain-containing protein</fullName>
    </recommendedName>
</protein>
<organism evidence="3 4">
    <name type="scientific">Basidiobolus ranarum</name>
    <dbReference type="NCBI Taxonomy" id="34480"/>
    <lineage>
        <taxon>Eukaryota</taxon>
        <taxon>Fungi</taxon>
        <taxon>Fungi incertae sedis</taxon>
        <taxon>Zoopagomycota</taxon>
        <taxon>Entomophthoromycotina</taxon>
        <taxon>Basidiobolomycetes</taxon>
        <taxon>Basidiobolales</taxon>
        <taxon>Basidiobolaceae</taxon>
        <taxon>Basidiobolus</taxon>
    </lineage>
</organism>
<sequence>MYFATKLLVSIAVATVVSASTEFPYASPSDCITSCTVQAGKQCFAQYTEDSTSVDFIQSLACLCDGDAKTTAFLDSSSKCFVASKCTSKDISLAKNLEAPICNWYNAHKSDHKPTESPKSTANASAKSAESSKSTASDRPTESAKSTVNDKSTETHKPSASDKSSESPKSTASEKSSETHKPTASDKSSEAHKPTDSEKSTESHKTATSDKSTETAKPTRAC</sequence>
<evidence type="ECO:0000256" key="2">
    <source>
        <dbReference type="SAM" id="SignalP"/>
    </source>
</evidence>
<feature type="compositionally biased region" description="Basic and acidic residues" evidence="1">
    <location>
        <begin position="175"/>
        <end position="214"/>
    </location>
</feature>
<reference evidence="3 4" key="1">
    <citation type="submission" date="2023-04" db="EMBL/GenBank/DDBJ databases">
        <title>Genome of Basidiobolus ranarum AG-B5.</title>
        <authorList>
            <person name="Stajich J.E."/>
            <person name="Carter-House D."/>
            <person name="Gryganskyi A."/>
        </authorList>
    </citation>
    <scope>NUCLEOTIDE SEQUENCE [LARGE SCALE GENOMIC DNA]</scope>
    <source>
        <strain evidence="3 4">AG-B5</strain>
    </source>
</reference>
<feature type="compositionally biased region" description="Low complexity" evidence="1">
    <location>
        <begin position="117"/>
        <end position="137"/>
    </location>
</feature>
<gene>
    <name evidence="3" type="ORF">K7432_015551</name>
</gene>
<evidence type="ECO:0008006" key="5">
    <source>
        <dbReference type="Google" id="ProtNLM"/>
    </source>
</evidence>
<evidence type="ECO:0000313" key="3">
    <source>
        <dbReference type="EMBL" id="KAK9760417.1"/>
    </source>
</evidence>